<keyword evidence="1" id="KW-0472">Membrane</keyword>
<evidence type="ECO:0000313" key="2">
    <source>
        <dbReference type="EMBL" id="KYC59295.1"/>
    </source>
</evidence>
<keyword evidence="1" id="KW-1133">Transmembrane helix</keyword>
<keyword evidence="1" id="KW-0812">Transmembrane</keyword>
<evidence type="ECO:0000256" key="1">
    <source>
        <dbReference type="SAM" id="Phobius"/>
    </source>
</evidence>
<name>A0A150JPS4_HEYCO</name>
<dbReference type="EMBL" id="LQYG01000114">
    <property type="protein sequence ID" value="KYC59295.1"/>
    <property type="molecule type" value="Genomic_DNA"/>
</dbReference>
<dbReference type="PATRIC" id="fig|1398.26.peg.2009"/>
<feature type="transmembrane region" description="Helical" evidence="1">
    <location>
        <begin position="45"/>
        <end position="64"/>
    </location>
</feature>
<sequence length="92" mass="10763">MKRPSLAAGGRHAGLFRKACKKTNELLPLAPADFLNRFVEKNREIHLIYMLLYLFLPATGKYFLCKWHRNRAKGIFPENFFRSSYSVVIYPL</sequence>
<gene>
    <name evidence="2" type="ORF">B4098_1509</name>
</gene>
<reference evidence="2 3" key="1">
    <citation type="submission" date="2016-01" db="EMBL/GenBank/DDBJ databases">
        <title>Genome Sequences of Twelve Sporeforming Bacillus Species Isolated from Foods.</title>
        <authorList>
            <person name="Berendsen E.M."/>
            <person name="Wells-Bennik M.H."/>
            <person name="Krawcyk A.O."/>
            <person name="De Jong A."/>
            <person name="Holsappel S."/>
            <person name="Eijlander R.T."/>
            <person name="Kuipers O.P."/>
        </authorList>
    </citation>
    <scope>NUCLEOTIDE SEQUENCE [LARGE SCALE GENOMIC DNA]</scope>
    <source>
        <strain evidence="2 3">B4098</strain>
    </source>
</reference>
<evidence type="ECO:0000313" key="3">
    <source>
        <dbReference type="Proteomes" id="UP000075288"/>
    </source>
</evidence>
<accession>A0A150JPS4</accession>
<proteinExistence type="predicted"/>
<protein>
    <submittedName>
        <fullName evidence="2">Uncharacterized protein</fullName>
    </submittedName>
</protein>
<organism evidence="2 3">
    <name type="scientific">Heyndrickxia coagulans</name>
    <name type="common">Weizmannia coagulans</name>
    <dbReference type="NCBI Taxonomy" id="1398"/>
    <lineage>
        <taxon>Bacteria</taxon>
        <taxon>Bacillati</taxon>
        <taxon>Bacillota</taxon>
        <taxon>Bacilli</taxon>
        <taxon>Bacillales</taxon>
        <taxon>Bacillaceae</taxon>
        <taxon>Heyndrickxia</taxon>
    </lineage>
</organism>
<comment type="caution">
    <text evidence="2">The sequence shown here is derived from an EMBL/GenBank/DDBJ whole genome shotgun (WGS) entry which is preliminary data.</text>
</comment>
<dbReference type="AlphaFoldDB" id="A0A150JPS4"/>
<dbReference type="Proteomes" id="UP000075288">
    <property type="component" value="Unassembled WGS sequence"/>
</dbReference>